<evidence type="ECO:0000313" key="1">
    <source>
        <dbReference type="EMBL" id="ADN17442.1"/>
    </source>
</evidence>
<dbReference type="Proteomes" id="UP000008206">
    <property type="component" value="Chromosome"/>
</dbReference>
<dbReference type="OrthoDB" id="571298at2"/>
<evidence type="ECO:0000313" key="2">
    <source>
        <dbReference type="Proteomes" id="UP000008206"/>
    </source>
</evidence>
<reference evidence="2" key="1">
    <citation type="journal article" date="2011" name="MBio">
        <title>Novel metabolic attributes of the genus Cyanothece, comprising a group of unicellular nitrogen-fixing Cyanobacteria.</title>
        <authorList>
            <person name="Bandyopadhyay A."/>
            <person name="Elvitigala T."/>
            <person name="Welsh E."/>
            <person name="Stockel J."/>
            <person name="Liberton M."/>
            <person name="Min H."/>
            <person name="Sherman L.A."/>
            <person name="Pakrasi H.B."/>
        </authorList>
    </citation>
    <scope>NUCLEOTIDE SEQUENCE [LARGE SCALE GENOMIC DNA]</scope>
    <source>
        <strain evidence="2">PCC 7822</strain>
    </source>
</reference>
<dbReference type="HOGENOM" id="CLU_084449_0_0_3"/>
<name>E0UAD7_GLOV7</name>
<dbReference type="EMBL" id="CP002198">
    <property type="protein sequence ID" value="ADN17442.1"/>
    <property type="molecule type" value="Genomic_DNA"/>
</dbReference>
<dbReference type="AlphaFoldDB" id="E0UAD7"/>
<proteinExistence type="predicted"/>
<keyword evidence="2" id="KW-1185">Reference proteome</keyword>
<gene>
    <name evidence="1" type="ordered locus">Cyan7822_5570</name>
</gene>
<dbReference type="Pfam" id="PF20102">
    <property type="entry name" value="DUF6492"/>
    <property type="match status" value="1"/>
</dbReference>
<dbReference type="KEGG" id="cyj:Cyan7822_5570"/>
<sequence>MKLAFVTPTYRGDYERCKLLCESTSRFLPKDSEHILIVDQRDISFFKGLENSTVRIVVSESLMPWWIFRLPGVKKWSFSLRTLPIRNWIYQQLLKISSVYATDADIIQFIDSDVTLIRPFPLDYIHKNDRFRLQRVNYIDPDQKKWANTAATLLGVEIPDDFHYSYVGNLITWTRPNILGLIERLEEVAKSSWVSAVGNQVYFSEYMLYGIYVDYVLGIEASGQYHDDSPNLHLCWDYDLRTQQGMKQFFSEINPDNLGIMIHSKYNIPVELYRDHVKSLFV</sequence>
<dbReference type="InterPro" id="IPR045499">
    <property type="entry name" value="DUF6492"/>
</dbReference>
<dbReference type="STRING" id="497965.Cyan7822_5570"/>
<protein>
    <recommendedName>
        <fullName evidence="3">Glycosyl transferase family 8</fullName>
    </recommendedName>
</protein>
<organism evidence="1 2">
    <name type="scientific">Gloeothece verrucosa (strain PCC 7822)</name>
    <name type="common">Cyanothece sp. (strain PCC 7822)</name>
    <dbReference type="NCBI Taxonomy" id="497965"/>
    <lineage>
        <taxon>Bacteria</taxon>
        <taxon>Bacillati</taxon>
        <taxon>Cyanobacteriota</taxon>
        <taxon>Cyanophyceae</taxon>
        <taxon>Oscillatoriophycideae</taxon>
        <taxon>Chroococcales</taxon>
        <taxon>Aphanothecaceae</taxon>
        <taxon>Gloeothece</taxon>
        <taxon>Gloeothece verrucosa</taxon>
    </lineage>
</organism>
<accession>E0UAD7</accession>
<evidence type="ECO:0008006" key="3">
    <source>
        <dbReference type="Google" id="ProtNLM"/>
    </source>
</evidence>
<dbReference type="eggNOG" id="ENOG502Z99M">
    <property type="taxonomic scope" value="Bacteria"/>
</dbReference>
<dbReference type="RefSeq" id="WP_013325479.1">
    <property type="nucleotide sequence ID" value="NC_014501.1"/>
</dbReference>